<evidence type="ECO:0000313" key="1">
    <source>
        <dbReference type="EMBL" id="KAL0342539.1"/>
    </source>
</evidence>
<proteinExistence type="predicted"/>
<dbReference type="Pfam" id="PF14223">
    <property type="entry name" value="Retrotran_gag_2"/>
    <property type="match status" value="1"/>
</dbReference>
<comment type="caution">
    <text evidence="1">The sequence shown here is derived from an EMBL/GenBank/DDBJ whole genome shotgun (WGS) entry which is preliminary data.</text>
</comment>
<reference evidence="1" key="2">
    <citation type="journal article" date="2024" name="Plant">
        <title>Genomic evolution and insights into agronomic trait innovations of Sesamum species.</title>
        <authorList>
            <person name="Miao H."/>
            <person name="Wang L."/>
            <person name="Qu L."/>
            <person name="Liu H."/>
            <person name="Sun Y."/>
            <person name="Le M."/>
            <person name="Wang Q."/>
            <person name="Wei S."/>
            <person name="Zheng Y."/>
            <person name="Lin W."/>
            <person name="Duan Y."/>
            <person name="Cao H."/>
            <person name="Xiong S."/>
            <person name="Wang X."/>
            <person name="Wei L."/>
            <person name="Li C."/>
            <person name="Ma Q."/>
            <person name="Ju M."/>
            <person name="Zhao R."/>
            <person name="Li G."/>
            <person name="Mu C."/>
            <person name="Tian Q."/>
            <person name="Mei H."/>
            <person name="Zhang T."/>
            <person name="Gao T."/>
            <person name="Zhang H."/>
        </authorList>
    </citation>
    <scope>NUCLEOTIDE SEQUENCE</scope>
    <source>
        <strain evidence="1">KEN8</strain>
    </source>
</reference>
<reference evidence="1" key="1">
    <citation type="submission" date="2020-06" db="EMBL/GenBank/DDBJ databases">
        <authorList>
            <person name="Li T."/>
            <person name="Hu X."/>
            <person name="Zhang T."/>
            <person name="Song X."/>
            <person name="Zhang H."/>
            <person name="Dai N."/>
            <person name="Sheng W."/>
            <person name="Hou X."/>
            <person name="Wei L."/>
        </authorList>
    </citation>
    <scope>NUCLEOTIDE SEQUENCE</scope>
    <source>
        <strain evidence="1">KEN8</strain>
        <tissue evidence="1">Leaf</tissue>
    </source>
</reference>
<sequence length="245" mass="27169">MPTPTMAISRTALRRVGKAVFEDLIPLCLSCGRRSIPSSFQIGLDDAPSIILCMKEVYVVPDGHIRNADTKAFFRIKMAEGSSVHSHGIKMLFLVEKLKVLKAGLDNHTYINVILQFLPLSYDPFLINYNMNGLEKFINELINMLVQYETTIQKSTPMVLVGEASTSKAKGKRAGHWKRKKEKGKPVVATASTAGAPIALVGMGKGKRKIGYSQWSRANDVWMLAKERGIRRGSAHNSSPIHVYL</sequence>
<dbReference type="EMBL" id="JACGWM010000011">
    <property type="protein sequence ID" value="KAL0342539.1"/>
    <property type="molecule type" value="Genomic_DNA"/>
</dbReference>
<name>A0AAW2NG95_9LAMI</name>
<organism evidence="1">
    <name type="scientific">Sesamum calycinum</name>
    <dbReference type="NCBI Taxonomy" id="2727403"/>
    <lineage>
        <taxon>Eukaryota</taxon>
        <taxon>Viridiplantae</taxon>
        <taxon>Streptophyta</taxon>
        <taxon>Embryophyta</taxon>
        <taxon>Tracheophyta</taxon>
        <taxon>Spermatophyta</taxon>
        <taxon>Magnoliopsida</taxon>
        <taxon>eudicotyledons</taxon>
        <taxon>Gunneridae</taxon>
        <taxon>Pentapetalae</taxon>
        <taxon>asterids</taxon>
        <taxon>lamiids</taxon>
        <taxon>Lamiales</taxon>
        <taxon>Pedaliaceae</taxon>
        <taxon>Sesamum</taxon>
    </lineage>
</organism>
<gene>
    <name evidence="1" type="ORF">Scaly_1916500</name>
</gene>
<accession>A0AAW2NG95</accession>
<dbReference type="AlphaFoldDB" id="A0AAW2NG95"/>
<protein>
    <submittedName>
        <fullName evidence="1">Uncharacterized protein</fullName>
    </submittedName>
</protein>